<dbReference type="SMART" id="SM00387">
    <property type="entry name" value="HATPase_c"/>
    <property type="match status" value="1"/>
</dbReference>
<dbReference type="EMBL" id="JBDKXB010000022">
    <property type="protein sequence ID" value="MEY6433501.1"/>
    <property type="molecule type" value="Genomic_DNA"/>
</dbReference>
<reference evidence="13 14" key="1">
    <citation type="submission" date="2024-05" db="EMBL/GenBank/DDBJ databases">
        <title>Genome Sequence and Characterization of the New Strain Purple Sulfur Bacterium of Genus Thioalkalicoccus.</title>
        <authorList>
            <person name="Bryantseva I.A."/>
            <person name="Kyndt J.A."/>
            <person name="Imhoff J.F."/>
        </authorList>
    </citation>
    <scope>NUCLEOTIDE SEQUENCE [LARGE SCALE GENOMIC DNA]</scope>
    <source>
        <strain evidence="13 14">Um2</strain>
    </source>
</reference>
<evidence type="ECO:0000313" key="14">
    <source>
        <dbReference type="Proteomes" id="UP001564408"/>
    </source>
</evidence>
<keyword evidence="6" id="KW-0547">Nucleotide-binding</keyword>
<accession>A0ABV4BG44</accession>
<keyword evidence="5" id="KW-0808">Transferase</keyword>
<keyword evidence="4" id="KW-0597">Phosphoprotein</keyword>
<dbReference type="Gene3D" id="1.10.287.130">
    <property type="match status" value="1"/>
</dbReference>
<evidence type="ECO:0000256" key="8">
    <source>
        <dbReference type="ARBA" id="ARBA00022840"/>
    </source>
</evidence>
<keyword evidence="8" id="KW-0067">ATP-binding</keyword>
<dbReference type="PANTHER" id="PTHR43065">
    <property type="entry name" value="SENSOR HISTIDINE KINASE"/>
    <property type="match status" value="1"/>
</dbReference>
<dbReference type="CDD" id="cd00082">
    <property type="entry name" value="HisKA"/>
    <property type="match status" value="1"/>
</dbReference>
<dbReference type="SMART" id="SM00388">
    <property type="entry name" value="HisKA"/>
    <property type="match status" value="1"/>
</dbReference>
<evidence type="ECO:0000256" key="6">
    <source>
        <dbReference type="ARBA" id="ARBA00022741"/>
    </source>
</evidence>
<evidence type="ECO:0000313" key="13">
    <source>
        <dbReference type="EMBL" id="MEY6433501.1"/>
    </source>
</evidence>
<evidence type="ECO:0000256" key="3">
    <source>
        <dbReference type="ARBA" id="ARBA00012438"/>
    </source>
</evidence>
<evidence type="ECO:0000259" key="12">
    <source>
        <dbReference type="PROSITE" id="PS50885"/>
    </source>
</evidence>
<dbReference type="PROSITE" id="PS50109">
    <property type="entry name" value="HIS_KIN"/>
    <property type="match status" value="1"/>
</dbReference>
<evidence type="ECO:0000256" key="10">
    <source>
        <dbReference type="SAM" id="Phobius"/>
    </source>
</evidence>
<dbReference type="InterPro" id="IPR005467">
    <property type="entry name" value="His_kinase_dom"/>
</dbReference>
<dbReference type="PRINTS" id="PR00344">
    <property type="entry name" value="BCTRLSENSOR"/>
</dbReference>
<keyword evidence="10" id="KW-0812">Transmembrane</keyword>
<evidence type="ECO:0000256" key="7">
    <source>
        <dbReference type="ARBA" id="ARBA00022777"/>
    </source>
</evidence>
<keyword evidence="10" id="KW-1133">Transmembrane helix</keyword>
<evidence type="ECO:0000256" key="1">
    <source>
        <dbReference type="ARBA" id="ARBA00000085"/>
    </source>
</evidence>
<gene>
    <name evidence="13" type="ORF">ABC977_13930</name>
</gene>
<dbReference type="InterPro" id="IPR003660">
    <property type="entry name" value="HAMP_dom"/>
</dbReference>
<dbReference type="EC" id="2.7.13.3" evidence="3"/>
<comment type="caution">
    <text evidence="13">The sequence shown here is derived from an EMBL/GenBank/DDBJ whole genome shotgun (WGS) entry which is preliminary data.</text>
</comment>
<dbReference type="InterPro" id="IPR036097">
    <property type="entry name" value="HisK_dim/P_sf"/>
</dbReference>
<feature type="transmembrane region" description="Helical" evidence="10">
    <location>
        <begin position="26"/>
        <end position="49"/>
    </location>
</feature>
<evidence type="ECO:0000256" key="5">
    <source>
        <dbReference type="ARBA" id="ARBA00022679"/>
    </source>
</evidence>
<keyword evidence="10" id="KW-0472">Membrane</keyword>
<evidence type="ECO:0000256" key="2">
    <source>
        <dbReference type="ARBA" id="ARBA00004370"/>
    </source>
</evidence>
<evidence type="ECO:0000259" key="11">
    <source>
        <dbReference type="PROSITE" id="PS50109"/>
    </source>
</evidence>
<dbReference type="InterPro" id="IPR003594">
    <property type="entry name" value="HATPase_dom"/>
</dbReference>
<dbReference type="GO" id="GO:0016301">
    <property type="term" value="F:kinase activity"/>
    <property type="evidence" value="ECO:0007669"/>
    <property type="project" value="UniProtKB-KW"/>
</dbReference>
<name>A0ABV4BG44_9GAMM</name>
<keyword evidence="14" id="KW-1185">Reference proteome</keyword>
<dbReference type="CDD" id="cd00075">
    <property type="entry name" value="HATPase"/>
    <property type="match status" value="1"/>
</dbReference>
<dbReference type="Gene3D" id="3.30.565.10">
    <property type="entry name" value="Histidine kinase-like ATPase, C-terminal domain"/>
    <property type="match status" value="1"/>
</dbReference>
<dbReference type="SUPFAM" id="SSF47384">
    <property type="entry name" value="Homodimeric domain of signal transducing histidine kinase"/>
    <property type="match status" value="1"/>
</dbReference>
<feature type="domain" description="HAMP" evidence="12">
    <location>
        <begin position="200"/>
        <end position="252"/>
    </location>
</feature>
<evidence type="ECO:0000256" key="9">
    <source>
        <dbReference type="ARBA" id="ARBA00023012"/>
    </source>
</evidence>
<comment type="catalytic activity">
    <reaction evidence="1">
        <text>ATP + protein L-histidine = ADP + protein N-phospho-L-histidine.</text>
        <dbReference type="EC" id="2.7.13.3"/>
    </reaction>
</comment>
<keyword evidence="7 13" id="KW-0418">Kinase</keyword>
<dbReference type="Pfam" id="PF02518">
    <property type="entry name" value="HATPase_c"/>
    <property type="match status" value="1"/>
</dbReference>
<dbReference type="InterPro" id="IPR004358">
    <property type="entry name" value="Sig_transdc_His_kin-like_C"/>
</dbReference>
<dbReference type="PANTHER" id="PTHR43065:SF10">
    <property type="entry name" value="PEROXIDE STRESS-ACTIVATED HISTIDINE KINASE MAK3"/>
    <property type="match status" value="1"/>
</dbReference>
<dbReference type="Gene3D" id="6.10.340.10">
    <property type="match status" value="1"/>
</dbReference>
<organism evidence="13 14">
    <name type="scientific">Thioalkalicoccus limnaeus</name>
    <dbReference type="NCBI Taxonomy" id="120681"/>
    <lineage>
        <taxon>Bacteria</taxon>
        <taxon>Pseudomonadati</taxon>
        <taxon>Pseudomonadota</taxon>
        <taxon>Gammaproteobacteria</taxon>
        <taxon>Chromatiales</taxon>
        <taxon>Chromatiaceae</taxon>
        <taxon>Thioalkalicoccus</taxon>
    </lineage>
</organism>
<dbReference type="InterPro" id="IPR036890">
    <property type="entry name" value="HATPase_C_sf"/>
</dbReference>
<feature type="domain" description="Histidine kinase" evidence="11">
    <location>
        <begin position="269"/>
        <end position="505"/>
    </location>
</feature>
<dbReference type="SUPFAM" id="SSF55874">
    <property type="entry name" value="ATPase domain of HSP90 chaperone/DNA topoisomerase II/histidine kinase"/>
    <property type="match status" value="1"/>
</dbReference>
<comment type="subcellular location">
    <subcellularLocation>
        <location evidence="2">Membrane</location>
    </subcellularLocation>
</comment>
<sequence length="510" mass="55590">MQRPMLHAATDYRAQSMTSLRRKITFGYFLAAGAVLALALLQFAVLGLVERGLARGEAVADLLQDSLEMRRNEKKYFLSGDDADLSAALDHAERGLARLRDQAKLFNRLASPAELGQLEASLTRYHELLTSYATASRAEREGISEQARSAGHLASQTAKILSRRERDELTAKVERSVNALIAFSIPAVILVLVGGRTLAARILSPIKALETDLKPIGEGRYRHLALPTMDREIVSFTRTFNSMLAELQARQDQLRHSERLASLGTLVSGVAHELNNPLGNISSSTQLLIEGGEATPAEQRCTWLRQIEGETERARGIVRTLLDYAGKEPLRPRQMECVALEEILVAARASVARSATSIARIVLDVPPELVLIADEERLRQVFINLMKNGLDACGPTGALRVSAQLSTWAASTPDAAAWTLGGEPLARDPEQPLILIRVEDDGPGIPPTILPRVFDPFFTTRETGLGTGLGLYIVQEIAQEHGGCVSAENRPQGGARFTLWLPTSCDQADA</sequence>
<protein>
    <recommendedName>
        <fullName evidence="3">histidine kinase</fullName>
        <ecNumber evidence="3">2.7.13.3</ecNumber>
    </recommendedName>
</protein>
<dbReference type="RefSeq" id="WP_369667884.1">
    <property type="nucleotide sequence ID" value="NZ_JBDKXB010000022.1"/>
</dbReference>
<dbReference type="InterPro" id="IPR003661">
    <property type="entry name" value="HisK_dim/P_dom"/>
</dbReference>
<proteinExistence type="predicted"/>
<keyword evidence="9" id="KW-0902">Two-component regulatory system</keyword>
<dbReference type="Proteomes" id="UP001564408">
    <property type="component" value="Unassembled WGS sequence"/>
</dbReference>
<evidence type="ECO:0000256" key="4">
    <source>
        <dbReference type="ARBA" id="ARBA00022553"/>
    </source>
</evidence>
<dbReference type="PROSITE" id="PS50885">
    <property type="entry name" value="HAMP"/>
    <property type="match status" value="1"/>
</dbReference>
<dbReference type="Pfam" id="PF00512">
    <property type="entry name" value="HisKA"/>
    <property type="match status" value="1"/>
</dbReference>